<proteinExistence type="predicted"/>
<reference evidence="7 8" key="2">
    <citation type="submission" date="2016-08" db="EMBL/GenBank/DDBJ databases">
        <title>Pervasive Adenine N6-methylation of Active Genes in Fungi.</title>
        <authorList>
            <consortium name="DOE Joint Genome Institute"/>
            <person name="Mondo S.J."/>
            <person name="Dannebaum R.O."/>
            <person name="Kuo R.C."/>
            <person name="Labutti K."/>
            <person name="Haridas S."/>
            <person name="Kuo A."/>
            <person name="Salamov A."/>
            <person name="Ahrendt S.R."/>
            <person name="Lipzen A."/>
            <person name="Sullivan W."/>
            <person name="Andreopoulos W.B."/>
            <person name="Clum A."/>
            <person name="Lindquist E."/>
            <person name="Daum C."/>
            <person name="Ramamoorthy G.K."/>
            <person name="Gryganskyi A."/>
            <person name="Culley D."/>
            <person name="Magnuson J.K."/>
            <person name="James T.Y."/>
            <person name="O'Malley M.A."/>
            <person name="Stajich J.E."/>
            <person name="Spatafora J.W."/>
            <person name="Visel A."/>
            <person name="Grigoriev I.V."/>
        </authorList>
    </citation>
    <scope>NUCLEOTIDE SEQUENCE [LARGE SCALE GENOMIC DNA]</scope>
    <source>
        <strain evidence="7 8">S4</strain>
    </source>
</reference>
<evidence type="ECO:0000313" key="7">
    <source>
        <dbReference type="EMBL" id="ORX77417.1"/>
    </source>
</evidence>
<dbReference type="AlphaFoldDB" id="A0A1Y1WV42"/>
<evidence type="ECO:0000256" key="5">
    <source>
        <dbReference type="SAM" id="Phobius"/>
    </source>
</evidence>
<keyword evidence="3 5" id="KW-1133">Transmembrane helix</keyword>
<evidence type="ECO:0000313" key="8">
    <source>
        <dbReference type="Proteomes" id="UP000193944"/>
    </source>
</evidence>
<dbReference type="GO" id="GO:0004930">
    <property type="term" value="F:G protein-coupled receptor activity"/>
    <property type="evidence" value="ECO:0007669"/>
    <property type="project" value="InterPro"/>
</dbReference>
<gene>
    <name evidence="7" type="ORF">BCR32DRAFT_302623</name>
</gene>
<reference evidence="7 8" key="1">
    <citation type="submission" date="2016-08" db="EMBL/GenBank/DDBJ databases">
        <title>A Parts List for Fungal Cellulosomes Revealed by Comparative Genomics.</title>
        <authorList>
            <consortium name="DOE Joint Genome Institute"/>
            <person name="Haitjema C.H."/>
            <person name="Gilmore S.P."/>
            <person name="Henske J.K."/>
            <person name="Solomon K.V."/>
            <person name="De Groot R."/>
            <person name="Kuo A."/>
            <person name="Mondo S.J."/>
            <person name="Salamov A.A."/>
            <person name="Labutti K."/>
            <person name="Zhao Z."/>
            <person name="Chiniquy J."/>
            <person name="Barry K."/>
            <person name="Brewer H.M."/>
            <person name="Purvine S.O."/>
            <person name="Wright A.T."/>
            <person name="Boxma B."/>
            <person name="Van Alen T."/>
            <person name="Hackstein J.H."/>
            <person name="Baker S.E."/>
            <person name="Grigoriev I.V."/>
            <person name="O'Malley M.A."/>
        </authorList>
    </citation>
    <scope>NUCLEOTIDE SEQUENCE [LARGE SCALE GENOMIC DNA]</scope>
    <source>
        <strain evidence="7 8">S4</strain>
    </source>
</reference>
<feature type="transmembrane region" description="Helical" evidence="5">
    <location>
        <begin position="568"/>
        <end position="586"/>
    </location>
</feature>
<name>A0A1Y1WV42_9FUNG</name>
<evidence type="ECO:0000259" key="6">
    <source>
        <dbReference type="PROSITE" id="PS50259"/>
    </source>
</evidence>
<accession>A0A1Y1WV42</accession>
<feature type="transmembrane region" description="Helical" evidence="5">
    <location>
        <begin position="782"/>
        <end position="807"/>
    </location>
</feature>
<comment type="caution">
    <text evidence="7">The sequence shown here is derived from an EMBL/GenBank/DDBJ whole genome shotgun (WGS) entry which is preliminary data.</text>
</comment>
<keyword evidence="4 5" id="KW-0472">Membrane</keyword>
<evidence type="ECO:0000256" key="3">
    <source>
        <dbReference type="ARBA" id="ARBA00022989"/>
    </source>
</evidence>
<dbReference type="InterPro" id="IPR017978">
    <property type="entry name" value="GPCR_3_C"/>
</dbReference>
<feature type="transmembrane region" description="Helical" evidence="5">
    <location>
        <begin position="598"/>
        <end position="618"/>
    </location>
</feature>
<feature type="transmembrane region" description="Helical" evidence="5">
    <location>
        <begin position="675"/>
        <end position="696"/>
    </location>
</feature>
<feature type="transmembrane region" description="Helical" evidence="5">
    <location>
        <begin position="756"/>
        <end position="776"/>
    </location>
</feature>
<dbReference type="SUPFAM" id="SSF53850">
    <property type="entry name" value="Periplasmic binding protein-like II"/>
    <property type="match status" value="1"/>
</dbReference>
<evidence type="ECO:0000256" key="2">
    <source>
        <dbReference type="ARBA" id="ARBA00022692"/>
    </source>
</evidence>
<feature type="transmembrane region" description="Helical" evidence="5">
    <location>
        <begin position="638"/>
        <end position="655"/>
    </location>
</feature>
<feature type="transmembrane region" description="Helical" evidence="5">
    <location>
        <begin position="724"/>
        <end position="744"/>
    </location>
</feature>
<dbReference type="GO" id="GO:0016020">
    <property type="term" value="C:membrane"/>
    <property type="evidence" value="ECO:0007669"/>
    <property type="project" value="UniProtKB-SubCell"/>
</dbReference>
<keyword evidence="2 5" id="KW-0812">Transmembrane</keyword>
<evidence type="ECO:0000256" key="1">
    <source>
        <dbReference type="ARBA" id="ARBA00004141"/>
    </source>
</evidence>
<dbReference type="PROSITE" id="PS50259">
    <property type="entry name" value="G_PROTEIN_RECEP_F3_4"/>
    <property type="match status" value="1"/>
</dbReference>
<evidence type="ECO:0000256" key="4">
    <source>
        <dbReference type="ARBA" id="ARBA00023136"/>
    </source>
</evidence>
<sequence>MNVIIDKMLYCIYKVTFVIFFFTIFFSSKVFAKVTINILMKKPELNKTKYNESQINLMNEYFNTINANDTLLQNYNINFSYCENTSSPLDKQYDRYKYTYLIYSEYSNYVRCVTKELKKSNYDLMIVDDRFLFSDYSFVKHEMFSPIYNLDNQYIHNFLVNYLEYNNNNNNNNDNTNTNNMKFNYINNNEIMDMNIINDGYLNDKENDKLLYGLPYELDFDVLYYYKDDEKLKNSILDKWKQHLSKSIELLNNNNNNIKYNTNLLNNIINSSNITETITTNTTTTTTTNINNIKTIINDDNDGNKYDNIVPLSIGLGDDDEMLNTFIEYICNIYGVPKSNDSHYFDIFYKESEKAEKIFQSYRNLLIDFMGSSLTQSLDTTIESAYSAFVNQEKLLFKGKASYFNLLQSEVTKSIDTLLLPNYHSVINEKYLVINNSSKIDPNVLIKVANQLTSEEAQLYRAEILGSIPTFNYTNQLNPSIQKYCQNHSLLCQILEKLEVEEPIHIKNMFTKSEWSPSFLEVRLHLPKVLKEFLKNNKTQPMIDTYINTFYDREWIDIRKFNIPTTTILIMILVYVMILGYIMYLVQKNKNHPYLKVLSPSLCNLIILSFIANIFFIFDRFCTKSIWQCYTSLYTASLARSLFYLPMWAITFRIYRIYTNITKVNFGKRLNDNHILTYLTIIIISNLILCTLYIFLEKDKYYLLTMGYVMTHRFFYCYSTYDSYLPYINFHYVIIVISMLIMMIKSGKATKIFKEYRFIILIFVPYIFGFFLTLFIRDIPDSYYAIGYITAFLLFILFNLSCVYFLVGSRLLYIYRHIGSSESLNNIDCENHHNNNNNNNNNNNKNENNFEDWNRNINNEFANIADFISMKKDFNSSYWFNFSWLNNKNTKKKKNNRISDDNDPIINNPNNYFFNESLENIDILDNNCHQSSK</sequence>
<dbReference type="Proteomes" id="UP000193944">
    <property type="component" value="Unassembled WGS sequence"/>
</dbReference>
<comment type="subcellular location">
    <subcellularLocation>
        <location evidence="1">Membrane</location>
        <topology evidence="1">Multi-pass membrane protein</topology>
    </subcellularLocation>
</comment>
<organism evidence="7 8">
    <name type="scientific">Anaeromyces robustus</name>
    <dbReference type="NCBI Taxonomy" id="1754192"/>
    <lineage>
        <taxon>Eukaryota</taxon>
        <taxon>Fungi</taxon>
        <taxon>Fungi incertae sedis</taxon>
        <taxon>Chytridiomycota</taxon>
        <taxon>Chytridiomycota incertae sedis</taxon>
        <taxon>Neocallimastigomycetes</taxon>
        <taxon>Neocallimastigales</taxon>
        <taxon>Neocallimastigaceae</taxon>
        <taxon>Anaeromyces</taxon>
    </lineage>
</organism>
<feature type="domain" description="G-protein coupled receptors family 3 profile" evidence="6">
    <location>
        <begin position="564"/>
        <end position="776"/>
    </location>
</feature>
<dbReference type="OrthoDB" id="2159603at2759"/>
<dbReference type="EMBL" id="MCFG01000249">
    <property type="protein sequence ID" value="ORX77417.1"/>
    <property type="molecule type" value="Genomic_DNA"/>
</dbReference>
<protein>
    <recommendedName>
        <fullName evidence="6">G-protein coupled receptors family 3 profile domain-containing protein</fullName>
    </recommendedName>
</protein>
<keyword evidence="8" id="KW-1185">Reference proteome</keyword>